<dbReference type="GO" id="GO:0071051">
    <property type="term" value="P:poly(A)-dependent snoRNA 3'-end processing"/>
    <property type="evidence" value="ECO:0007669"/>
    <property type="project" value="TreeGrafter"/>
</dbReference>
<evidence type="ECO:0000313" key="7">
    <source>
        <dbReference type="EMBL" id="CAF1225727.1"/>
    </source>
</evidence>
<dbReference type="InterPro" id="IPR010997">
    <property type="entry name" value="HRDC-like_sf"/>
</dbReference>
<dbReference type="InterPro" id="IPR036397">
    <property type="entry name" value="RNaseH_sf"/>
</dbReference>
<dbReference type="FunFam" id="1.10.150.80:FF:000001">
    <property type="entry name" value="Putative exosome component 10"/>
    <property type="match status" value="1"/>
</dbReference>
<dbReference type="InterPro" id="IPR045092">
    <property type="entry name" value="Rrp6-like"/>
</dbReference>
<feature type="coiled-coil region" evidence="4">
    <location>
        <begin position="598"/>
        <end position="632"/>
    </location>
</feature>
<evidence type="ECO:0000256" key="5">
    <source>
        <dbReference type="SAM" id="MobiDB-lite"/>
    </source>
</evidence>
<dbReference type="Proteomes" id="UP000663829">
    <property type="component" value="Unassembled WGS sequence"/>
</dbReference>
<dbReference type="GO" id="GO:0000175">
    <property type="term" value="F:3'-5'-RNA exonuclease activity"/>
    <property type="evidence" value="ECO:0007669"/>
    <property type="project" value="InterPro"/>
</dbReference>
<evidence type="ECO:0000256" key="3">
    <source>
        <dbReference type="ARBA" id="ARBA00043957"/>
    </source>
</evidence>
<dbReference type="GO" id="GO:0071036">
    <property type="term" value="P:nuclear polyadenylation-dependent snoRNA catabolic process"/>
    <property type="evidence" value="ECO:0007669"/>
    <property type="project" value="TreeGrafter"/>
</dbReference>
<accession>A0A814Y6Y4</accession>
<dbReference type="GO" id="GO:0071035">
    <property type="term" value="P:nuclear polyadenylation-dependent rRNA catabolic process"/>
    <property type="evidence" value="ECO:0007669"/>
    <property type="project" value="TreeGrafter"/>
</dbReference>
<dbReference type="Pfam" id="PF00570">
    <property type="entry name" value="HRDC"/>
    <property type="match status" value="1"/>
</dbReference>
<dbReference type="GO" id="GO:0000467">
    <property type="term" value="P:exonucleolytic trimming to generate mature 3'-end of 5.8S rRNA from tricistronic rRNA transcript (SSU-rRNA, 5.8S rRNA, LSU-rRNA)"/>
    <property type="evidence" value="ECO:0007669"/>
    <property type="project" value="InterPro"/>
</dbReference>
<dbReference type="PANTHER" id="PTHR12124">
    <property type="entry name" value="POLYMYOSITIS/SCLERODERMA AUTOANTIGEN-RELATED"/>
    <property type="match status" value="1"/>
</dbReference>
<dbReference type="InterPro" id="IPR002121">
    <property type="entry name" value="HRDC_dom"/>
</dbReference>
<feature type="region of interest" description="Disordered" evidence="5">
    <location>
        <begin position="312"/>
        <end position="334"/>
    </location>
</feature>
<dbReference type="EMBL" id="CAJOBC010009464">
    <property type="protein sequence ID" value="CAF3988636.1"/>
    <property type="molecule type" value="Genomic_DNA"/>
</dbReference>
<feature type="region of interest" description="Disordered" evidence="5">
    <location>
        <begin position="393"/>
        <end position="414"/>
    </location>
</feature>
<dbReference type="GO" id="GO:0071038">
    <property type="term" value="P:TRAMP-dependent tRNA surveillance pathway"/>
    <property type="evidence" value="ECO:0007669"/>
    <property type="project" value="TreeGrafter"/>
</dbReference>
<dbReference type="AlphaFoldDB" id="A0A814Y6Y4"/>
<dbReference type="Pfam" id="PF01612">
    <property type="entry name" value="DNA_pol_A_exo1"/>
    <property type="match status" value="1"/>
</dbReference>
<feature type="compositionally biased region" description="Low complexity" evidence="5">
    <location>
        <begin position="394"/>
        <end position="410"/>
    </location>
</feature>
<dbReference type="InterPro" id="IPR012337">
    <property type="entry name" value="RNaseH-like_sf"/>
</dbReference>
<comment type="subcellular location">
    <subcellularLocation>
        <location evidence="1">Nucleus</location>
    </subcellularLocation>
</comment>
<protein>
    <recommendedName>
        <fullName evidence="6">HRDC domain-containing protein</fullName>
    </recommendedName>
</protein>
<comment type="similarity">
    <text evidence="3">Belongs to the exosome component 10/RRP6 family.</text>
</comment>
<dbReference type="SMART" id="SM00474">
    <property type="entry name" value="35EXOc"/>
    <property type="match status" value="1"/>
</dbReference>
<evidence type="ECO:0000259" key="6">
    <source>
        <dbReference type="PROSITE" id="PS50967"/>
    </source>
</evidence>
<dbReference type="GO" id="GO:0071037">
    <property type="term" value="P:nuclear polyadenylation-dependent snRNA catabolic process"/>
    <property type="evidence" value="ECO:0007669"/>
    <property type="project" value="TreeGrafter"/>
</dbReference>
<dbReference type="GO" id="GO:0003727">
    <property type="term" value="F:single-stranded RNA binding"/>
    <property type="evidence" value="ECO:0007669"/>
    <property type="project" value="TreeGrafter"/>
</dbReference>
<dbReference type="Gene3D" id="1.10.150.80">
    <property type="entry name" value="HRDC domain"/>
    <property type="match status" value="1"/>
</dbReference>
<dbReference type="GO" id="GO:0071044">
    <property type="term" value="P:histone mRNA catabolic process"/>
    <property type="evidence" value="ECO:0007669"/>
    <property type="project" value="TreeGrafter"/>
</dbReference>
<keyword evidence="2" id="KW-0539">Nucleus</keyword>
<feature type="domain" description="HRDC" evidence="6">
    <location>
        <begin position="220"/>
        <end position="300"/>
    </location>
</feature>
<proteinExistence type="inferred from homology"/>
<dbReference type="SUPFAM" id="SSF47819">
    <property type="entry name" value="HRDC-like"/>
    <property type="match status" value="1"/>
</dbReference>
<name>A0A814Y6Y4_9BILA</name>
<keyword evidence="9" id="KW-1185">Reference proteome</keyword>
<sequence length="686" mass="79074">MTEELQKENQIAVDLEQHSYRSYRGITCLVQISTRTTDYIIDALQLRDELHFLNLVFENPNIVKTEKIVIAFSPLLVLHFQIMHGSHNDILWLQRDGIKLKNLFDTEIAARELKFPCLSLKYLLKKICDVDKNEEYQMSDWRTRPLTENQINYARTDTHYLLVIYDILFKRLSDLQEKYPTIIQNVYAKCKLLSEKVYKAPVFEEKGYLKLMKDHKKNFNQLQLHVLKHLYAWRDRVARKHDESTGYVLNNDLLLKISEEAPRDIDSVYKCAHRLPVLVTQYIEEIEDLICIDKCEEPTPVCTIQQSALTQTIREPTAPKDRSQSSKKNQSRRRKLFRAKQRYTFFVGYDVNVHSYYDLRQLLAHYGIPQLNVNLNTDRTKCYVGLKNQEEKMSSITRRGSSSSNSSTQSAKARNTHCIIETPQADGTVEKTVIVLGQILNPSNRRLKVKDSCSLKHAARHAKRSVINFIGDEETCNHQLELLMEFEWDEETTVNENTNPAGNNGSFKVPDILAAKDEPAAPASEVAVRGLNNSRDSTNNLSANAIERARDNSTTTKKPPPVHACSLLANKKKIETRKKSLIYDEALESLSTNDSADNKQLVTKLNQLLKQQLQLEKEHAKLQKKYDDLKINSIPMANDQVYENYGPLLGLAPRILKLLKGDHQSTTARAIVRHLFPVNVRQEMRR</sequence>
<evidence type="ECO:0000313" key="8">
    <source>
        <dbReference type="EMBL" id="CAF3988636.1"/>
    </source>
</evidence>
<evidence type="ECO:0000256" key="4">
    <source>
        <dbReference type="SAM" id="Coils"/>
    </source>
</evidence>
<dbReference type="GO" id="GO:0005730">
    <property type="term" value="C:nucleolus"/>
    <property type="evidence" value="ECO:0007669"/>
    <property type="project" value="TreeGrafter"/>
</dbReference>
<dbReference type="OrthoDB" id="2250022at2759"/>
<evidence type="ECO:0000256" key="2">
    <source>
        <dbReference type="ARBA" id="ARBA00023242"/>
    </source>
</evidence>
<dbReference type="InterPro" id="IPR044876">
    <property type="entry name" value="HRDC_dom_sf"/>
</dbReference>
<evidence type="ECO:0000256" key="1">
    <source>
        <dbReference type="ARBA" id="ARBA00004123"/>
    </source>
</evidence>
<gene>
    <name evidence="7" type="ORF">GPM918_LOCUS24917</name>
    <name evidence="8" type="ORF">SRO942_LOCUS24920</name>
</gene>
<dbReference type="SMART" id="SM00341">
    <property type="entry name" value="HRDC"/>
    <property type="match status" value="1"/>
</dbReference>
<dbReference type="InterPro" id="IPR002562">
    <property type="entry name" value="3'-5'_exonuclease_dom"/>
</dbReference>
<dbReference type="PANTHER" id="PTHR12124:SF47">
    <property type="entry name" value="EXOSOME COMPONENT 10"/>
    <property type="match status" value="1"/>
</dbReference>
<dbReference type="Proteomes" id="UP000681722">
    <property type="component" value="Unassembled WGS sequence"/>
</dbReference>
<dbReference type="GO" id="GO:0000176">
    <property type="term" value="C:nuclear exosome (RNase complex)"/>
    <property type="evidence" value="ECO:0007669"/>
    <property type="project" value="TreeGrafter"/>
</dbReference>
<dbReference type="GO" id="GO:0071039">
    <property type="term" value="P:nuclear polyadenylation-dependent CUT catabolic process"/>
    <property type="evidence" value="ECO:0007669"/>
    <property type="project" value="TreeGrafter"/>
</dbReference>
<evidence type="ECO:0000313" key="9">
    <source>
        <dbReference type="Proteomes" id="UP000663829"/>
    </source>
</evidence>
<dbReference type="PROSITE" id="PS50967">
    <property type="entry name" value="HRDC"/>
    <property type="match status" value="1"/>
</dbReference>
<keyword evidence="4" id="KW-0175">Coiled coil</keyword>
<dbReference type="Gene3D" id="3.30.420.10">
    <property type="entry name" value="Ribonuclease H-like superfamily/Ribonuclease H"/>
    <property type="match status" value="1"/>
</dbReference>
<dbReference type="EMBL" id="CAJNOQ010009461">
    <property type="protein sequence ID" value="CAF1225727.1"/>
    <property type="molecule type" value="Genomic_DNA"/>
</dbReference>
<organism evidence="7 9">
    <name type="scientific">Didymodactylos carnosus</name>
    <dbReference type="NCBI Taxonomy" id="1234261"/>
    <lineage>
        <taxon>Eukaryota</taxon>
        <taxon>Metazoa</taxon>
        <taxon>Spiralia</taxon>
        <taxon>Gnathifera</taxon>
        <taxon>Rotifera</taxon>
        <taxon>Eurotatoria</taxon>
        <taxon>Bdelloidea</taxon>
        <taxon>Philodinida</taxon>
        <taxon>Philodinidae</taxon>
        <taxon>Didymodactylos</taxon>
    </lineage>
</organism>
<dbReference type="GO" id="GO:0071040">
    <property type="term" value="P:nuclear polyadenylation-dependent antisense transcript catabolic process"/>
    <property type="evidence" value="ECO:0007669"/>
    <property type="project" value="TreeGrafter"/>
</dbReference>
<dbReference type="GO" id="GO:0000166">
    <property type="term" value="F:nucleotide binding"/>
    <property type="evidence" value="ECO:0007669"/>
    <property type="project" value="InterPro"/>
</dbReference>
<dbReference type="SUPFAM" id="SSF53098">
    <property type="entry name" value="Ribonuclease H-like"/>
    <property type="match status" value="1"/>
</dbReference>
<comment type="caution">
    <text evidence="7">The sequence shown here is derived from an EMBL/GenBank/DDBJ whole genome shotgun (WGS) entry which is preliminary data.</text>
</comment>
<reference evidence="7" key="1">
    <citation type="submission" date="2021-02" db="EMBL/GenBank/DDBJ databases">
        <authorList>
            <person name="Nowell W R."/>
        </authorList>
    </citation>
    <scope>NUCLEOTIDE SEQUENCE</scope>
</reference>